<proteinExistence type="predicted"/>
<dbReference type="OrthoDB" id="10477145at2759"/>
<dbReference type="Proteomes" id="UP000053825">
    <property type="component" value="Unassembled WGS sequence"/>
</dbReference>
<organism evidence="2 3">
    <name type="scientific">Habropoda laboriosa</name>
    <dbReference type="NCBI Taxonomy" id="597456"/>
    <lineage>
        <taxon>Eukaryota</taxon>
        <taxon>Metazoa</taxon>
        <taxon>Ecdysozoa</taxon>
        <taxon>Arthropoda</taxon>
        <taxon>Hexapoda</taxon>
        <taxon>Insecta</taxon>
        <taxon>Pterygota</taxon>
        <taxon>Neoptera</taxon>
        <taxon>Endopterygota</taxon>
        <taxon>Hymenoptera</taxon>
        <taxon>Apocrita</taxon>
        <taxon>Aculeata</taxon>
        <taxon>Apoidea</taxon>
        <taxon>Anthophila</taxon>
        <taxon>Apidae</taxon>
        <taxon>Habropoda</taxon>
    </lineage>
</organism>
<dbReference type="AlphaFoldDB" id="A0A0L7QYB9"/>
<keyword evidence="1" id="KW-0732">Signal</keyword>
<name>A0A0L7QYB9_9HYME</name>
<gene>
    <name evidence="2" type="ORF">WH47_02496</name>
</gene>
<evidence type="ECO:0000256" key="1">
    <source>
        <dbReference type="SAM" id="SignalP"/>
    </source>
</evidence>
<dbReference type="EMBL" id="KQ414692">
    <property type="protein sequence ID" value="KOC63615.1"/>
    <property type="molecule type" value="Genomic_DNA"/>
</dbReference>
<keyword evidence="3" id="KW-1185">Reference proteome</keyword>
<sequence length="548" mass="62423">MRLYPLLTTLAMGAAILNGGKTAYACDRTLFMHSNGQICDKGKCQEINTYTFNIQLGSTICFNTPEKEIMKFQIKYPQLITHYYDMHSTSEFIIETDSYSECKQAEGLGCDFMCWHKYACTWYEWWMIELKKPAKIYKKAYSIWTFDVVIQYKDMLRKYSFNTNNPHQELDIGKLFSSNSLPIRDRSKFNKLSSRRQDRDYQISIDNTSRTFPTNSVNCQVLGCNVLCSSSEPMLRKYRETYNEKNDINHINIDNYQLQTMKPILMSATISIGCNKLPYAVIQATKIKTPGVVPFISNCTFNQKYLSCSNDAFILNPTSKYSICDIQGAPSVGTIRRNRKDIPSEAKQIKVAETKYFRNGEVLLCADREKQTSRNPVLLISTEASTTNVTVIGSLKQKLDVIKDVNGDLLYLYLTPVISEELVLITRTGAGRTRTASITDDEDCVQRWPALTTIKRKRLNQRCTGTGDMRSNPAAISGECSGVKRVSISAQPPTPIDIVDTQTALHVFNHEQIPDDNLVSYLRNFSNGTPDEVPPDIAWWCNFLYENQ</sequence>
<feature type="signal peptide" evidence="1">
    <location>
        <begin position="1"/>
        <end position="19"/>
    </location>
</feature>
<protein>
    <submittedName>
        <fullName evidence="2">Uncharacterized protein</fullName>
    </submittedName>
</protein>
<accession>A0A0L7QYB9</accession>
<evidence type="ECO:0000313" key="3">
    <source>
        <dbReference type="Proteomes" id="UP000053825"/>
    </source>
</evidence>
<feature type="chain" id="PRO_5005574959" evidence="1">
    <location>
        <begin position="20"/>
        <end position="548"/>
    </location>
</feature>
<evidence type="ECO:0000313" key="2">
    <source>
        <dbReference type="EMBL" id="KOC63615.1"/>
    </source>
</evidence>
<reference evidence="2 3" key="1">
    <citation type="submission" date="2015-07" db="EMBL/GenBank/DDBJ databases">
        <title>The genome of Habropoda laboriosa.</title>
        <authorList>
            <person name="Pan H."/>
            <person name="Kapheim K."/>
        </authorList>
    </citation>
    <scope>NUCLEOTIDE SEQUENCE [LARGE SCALE GENOMIC DNA]</scope>
    <source>
        <strain evidence="2">0110345459</strain>
    </source>
</reference>